<dbReference type="PRINTS" id="PR00380">
    <property type="entry name" value="KINESINHEAVY"/>
</dbReference>
<feature type="coiled-coil region" evidence="4">
    <location>
        <begin position="544"/>
        <end position="645"/>
    </location>
</feature>
<dbReference type="InterPro" id="IPR001752">
    <property type="entry name" value="Kinesin_motor_dom"/>
</dbReference>
<dbReference type="PANTHER" id="PTHR47968:SF75">
    <property type="entry name" value="CENTROMERE-ASSOCIATED PROTEIN E"/>
    <property type="match status" value="1"/>
</dbReference>
<comment type="caution">
    <text evidence="7">The sequence shown here is derived from an EMBL/GenBank/DDBJ whole genome shotgun (WGS) entry which is preliminary data.</text>
</comment>
<comment type="caution">
    <text evidence="3">Lacks conserved residue(s) required for the propagation of feature annotation.</text>
</comment>
<protein>
    <recommendedName>
        <fullName evidence="6">Kinesin motor domain-containing protein</fullName>
    </recommendedName>
</protein>
<feature type="region of interest" description="Disordered" evidence="5">
    <location>
        <begin position="674"/>
        <end position="698"/>
    </location>
</feature>
<feature type="region of interest" description="Disordered" evidence="5">
    <location>
        <begin position="225"/>
        <end position="266"/>
    </location>
</feature>
<dbReference type="GO" id="GO:0008017">
    <property type="term" value="F:microtubule binding"/>
    <property type="evidence" value="ECO:0007669"/>
    <property type="project" value="InterPro"/>
</dbReference>
<evidence type="ECO:0000256" key="3">
    <source>
        <dbReference type="PROSITE-ProRule" id="PRU00283"/>
    </source>
</evidence>
<dbReference type="EMBL" id="CAMPGE010026122">
    <property type="protein sequence ID" value="CAI2383818.1"/>
    <property type="molecule type" value="Genomic_DNA"/>
</dbReference>
<dbReference type="AlphaFoldDB" id="A0AAD1Y1Y3"/>
<keyword evidence="1 4" id="KW-0175">Coiled coil</keyword>
<keyword evidence="2" id="KW-0505">Motor protein</keyword>
<dbReference type="Pfam" id="PF00225">
    <property type="entry name" value="Kinesin"/>
    <property type="match status" value="1"/>
</dbReference>
<accession>A0AAD1Y1Y3</accession>
<dbReference type="GO" id="GO:0005524">
    <property type="term" value="F:ATP binding"/>
    <property type="evidence" value="ECO:0007669"/>
    <property type="project" value="InterPro"/>
</dbReference>
<organism evidence="7 8">
    <name type="scientific">Euplotes crassus</name>
    <dbReference type="NCBI Taxonomy" id="5936"/>
    <lineage>
        <taxon>Eukaryota</taxon>
        <taxon>Sar</taxon>
        <taxon>Alveolata</taxon>
        <taxon>Ciliophora</taxon>
        <taxon>Intramacronucleata</taxon>
        <taxon>Spirotrichea</taxon>
        <taxon>Hypotrichia</taxon>
        <taxon>Euplotida</taxon>
        <taxon>Euplotidae</taxon>
        <taxon>Moneuplotes</taxon>
    </lineage>
</organism>
<dbReference type="InterPro" id="IPR027640">
    <property type="entry name" value="Kinesin-like_fam"/>
</dbReference>
<dbReference type="Proteomes" id="UP001295684">
    <property type="component" value="Unassembled WGS sequence"/>
</dbReference>
<dbReference type="SMART" id="SM00129">
    <property type="entry name" value="KISc"/>
    <property type="match status" value="1"/>
</dbReference>
<dbReference type="GO" id="GO:0007018">
    <property type="term" value="P:microtubule-based movement"/>
    <property type="evidence" value="ECO:0007669"/>
    <property type="project" value="InterPro"/>
</dbReference>
<keyword evidence="8" id="KW-1185">Reference proteome</keyword>
<dbReference type="InterPro" id="IPR036961">
    <property type="entry name" value="Kinesin_motor_dom_sf"/>
</dbReference>
<reference evidence="7" key="1">
    <citation type="submission" date="2023-07" db="EMBL/GenBank/DDBJ databases">
        <authorList>
            <consortium name="AG Swart"/>
            <person name="Singh M."/>
            <person name="Singh A."/>
            <person name="Seah K."/>
            <person name="Emmerich C."/>
        </authorList>
    </citation>
    <scope>NUCLEOTIDE SEQUENCE</scope>
    <source>
        <strain evidence="7">DP1</strain>
    </source>
</reference>
<feature type="compositionally biased region" description="Acidic residues" evidence="5">
    <location>
        <begin position="252"/>
        <end position="262"/>
    </location>
</feature>
<feature type="domain" description="Kinesin motor" evidence="6">
    <location>
        <begin position="1"/>
        <end position="174"/>
    </location>
</feature>
<dbReference type="GO" id="GO:0003777">
    <property type="term" value="F:microtubule motor activity"/>
    <property type="evidence" value="ECO:0007669"/>
    <property type="project" value="InterPro"/>
</dbReference>
<evidence type="ECO:0000256" key="4">
    <source>
        <dbReference type="SAM" id="Coils"/>
    </source>
</evidence>
<evidence type="ECO:0000256" key="5">
    <source>
        <dbReference type="SAM" id="MobiDB-lite"/>
    </source>
</evidence>
<comment type="similarity">
    <text evidence="3">Belongs to the TRAFAC class myosin-kinesin ATPase superfamily. Kinesin family.</text>
</comment>
<proteinExistence type="inferred from homology"/>
<sequence>MKIKVDKHKSAYVHDLTERYIGSDLDVYDIMRIGNNNRKVASTSMNDQSSRSHSIFVMTVHQNNLDDQTSKTGILYLVDLAGSEKVGKTGASGHTLDEAKGINKSLSTLGKVINALTDGKSKHIPYRESKLTRILSESLGGNARTALIITCSPSVYNDMETISTLRFGTTARNIKNKPKVNKELTVAEMKKLLSKSEKIIEVRNYRVKVLEGCITELGGEVPEDEYKDLQLSSKPAPAKEEVKEPAPSKEPEQDDDDDEQDEEEKKAIDDELQAKLKRLQDKLNIETDKYCNLTEEFEVSQNKLAASQEKCDKLQVQGQKLEEEIEEKNDLVQTQKQKLLLLEEELRNVVESNEKLSKKLDRIEEMGGIYLPEMEDGDSAHDKKRTAQEAMQKELIRVSQKLKRISELGGLSDEVKQILDIEVRHTDEESKEDPDTDEMFKDSLLDMHADLSKFKDKSLSIFLDEEDTNKLIKSQIELREQQKLDERQKHEFLAQIDSLSEELENAAKESNPNIQAITKKLADEQIMKAENRWAEEKVQILRDLENRVSKVVQLEISLDEANEKYRRLENTINQGDVPLRKKINKLENQAEQITIMYHQVVSEKSVLKVDLQVYEKKLKRKDEKIASLEKALNKLKEGNVALKKILRGLKSLKMKANDENRILEGNNVTGIPSSGRVVKPLRGGRKDKPARIMSSIQS</sequence>
<evidence type="ECO:0000313" key="7">
    <source>
        <dbReference type="EMBL" id="CAI2383818.1"/>
    </source>
</evidence>
<evidence type="ECO:0000256" key="2">
    <source>
        <dbReference type="ARBA" id="ARBA00023175"/>
    </source>
</evidence>
<dbReference type="InterPro" id="IPR027417">
    <property type="entry name" value="P-loop_NTPase"/>
</dbReference>
<dbReference type="PROSITE" id="PS50067">
    <property type="entry name" value="KINESIN_MOTOR_2"/>
    <property type="match status" value="1"/>
</dbReference>
<dbReference type="Gene3D" id="3.40.850.10">
    <property type="entry name" value="Kinesin motor domain"/>
    <property type="match status" value="1"/>
</dbReference>
<evidence type="ECO:0000313" key="8">
    <source>
        <dbReference type="Proteomes" id="UP001295684"/>
    </source>
</evidence>
<dbReference type="SUPFAM" id="SSF52540">
    <property type="entry name" value="P-loop containing nucleoside triphosphate hydrolases"/>
    <property type="match status" value="1"/>
</dbReference>
<name>A0AAD1Y1Y3_EUPCR</name>
<evidence type="ECO:0000256" key="1">
    <source>
        <dbReference type="ARBA" id="ARBA00023054"/>
    </source>
</evidence>
<evidence type="ECO:0000259" key="6">
    <source>
        <dbReference type="PROSITE" id="PS50067"/>
    </source>
</evidence>
<dbReference type="PANTHER" id="PTHR47968">
    <property type="entry name" value="CENTROMERE PROTEIN E"/>
    <property type="match status" value="1"/>
</dbReference>
<feature type="compositionally biased region" description="Basic and acidic residues" evidence="5">
    <location>
        <begin position="237"/>
        <end position="251"/>
    </location>
</feature>
<gene>
    <name evidence="7" type="ORF">ECRASSUSDP1_LOCUS25330</name>
</gene>